<sequence length="281" mass="31787">MDLSRVQLIVYDLDGTLYEDTHHFDYYANELKKRLPEDVQAKFQAEYEAAQQDQHPLRIGRTYDANRDLILVQLKGDVKQVFHWDGTELPAEQVKSLYPEPVTVNLEDMFSIGDMWWVPGCMARHYGLNDAGTSEAFLATREFMMGPDFHMNRIPGLVEAIAESRAGGVKQVLVTNSPEVDSTKILEKLGLLDSFDLKVFSARKPSGTKAVFARIHEQFDLPYAQFLSIGDNWVNEILPAFELGCQSVYIDPHGIGKDWECDKRISSMEQALTLIATAGRP</sequence>
<evidence type="ECO:0000313" key="1">
    <source>
        <dbReference type="EMBL" id="ASS76174.1"/>
    </source>
</evidence>
<accession>A0A223D483</accession>
<gene>
    <name evidence="1" type="ORF">CIG75_15325</name>
</gene>
<evidence type="ECO:0000313" key="2">
    <source>
        <dbReference type="Proteomes" id="UP000214688"/>
    </source>
</evidence>
<reference evidence="1 2" key="1">
    <citation type="journal article" date="2015" name="Int. J. Syst. Evol. Microbiol.">
        <title>Tumebacillus algifaecis sp. nov., isolated from decomposing algal scum.</title>
        <authorList>
            <person name="Wu Y.F."/>
            <person name="Zhang B."/>
            <person name="Xing P."/>
            <person name="Wu Q.L."/>
            <person name="Liu S.J."/>
        </authorList>
    </citation>
    <scope>NUCLEOTIDE SEQUENCE [LARGE SCALE GENOMIC DNA]</scope>
    <source>
        <strain evidence="1 2">THMBR28</strain>
    </source>
</reference>
<dbReference type="AlphaFoldDB" id="A0A223D483"/>
<proteinExistence type="predicted"/>
<name>A0A223D483_9BACL</name>
<protein>
    <recommendedName>
        <fullName evidence="3">Haloacid dehalogenase</fullName>
    </recommendedName>
</protein>
<dbReference type="SFLD" id="SFLDG01129">
    <property type="entry name" value="C1.5:_HAD__Beta-PGM__Phosphata"/>
    <property type="match status" value="1"/>
</dbReference>
<dbReference type="InterPro" id="IPR023214">
    <property type="entry name" value="HAD_sf"/>
</dbReference>
<dbReference type="OrthoDB" id="2081981at2"/>
<dbReference type="Pfam" id="PF00702">
    <property type="entry name" value="Hydrolase"/>
    <property type="match status" value="1"/>
</dbReference>
<dbReference type="KEGG" id="tab:CIG75_15325"/>
<dbReference type="Proteomes" id="UP000214688">
    <property type="component" value="Chromosome"/>
</dbReference>
<dbReference type="SFLD" id="SFLDS00003">
    <property type="entry name" value="Haloacid_Dehalogenase"/>
    <property type="match status" value="1"/>
</dbReference>
<keyword evidence="2" id="KW-1185">Reference proteome</keyword>
<evidence type="ECO:0008006" key="3">
    <source>
        <dbReference type="Google" id="ProtNLM"/>
    </source>
</evidence>
<dbReference type="InterPro" id="IPR036412">
    <property type="entry name" value="HAD-like_sf"/>
</dbReference>
<dbReference type="EMBL" id="CP022657">
    <property type="protein sequence ID" value="ASS76174.1"/>
    <property type="molecule type" value="Genomic_DNA"/>
</dbReference>
<dbReference type="RefSeq" id="WP_094237407.1">
    <property type="nucleotide sequence ID" value="NZ_CP022657.1"/>
</dbReference>
<organism evidence="1 2">
    <name type="scientific">Tumebacillus algifaecis</name>
    <dbReference type="NCBI Taxonomy" id="1214604"/>
    <lineage>
        <taxon>Bacteria</taxon>
        <taxon>Bacillati</taxon>
        <taxon>Bacillota</taxon>
        <taxon>Bacilli</taxon>
        <taxon>Bacillales</taxon>
        <taxon>Alicyclobacillaceae</taxon>
        <taxon>Tumebacillus</taxon>
    </lineage>
</organism>
<dbReference type="Gene3D" id="3.40.50.1000">
    <property type="entry name" value="HAD superfamily/HAD-like"/>
    <property type="match status" value="1"/>
</dbReference>
<dbReference type="SUPFAM" id="SSF56784">
    <property type="entry name" value="HAD-like"/>
    <property type="match status" value="1"/>
</dbReference>